<dbReference type="Gene3D" id="4.10.1000.10">
    <property type="entry name" value="Zinc finger, CCCH-type"/>
    <property type="match status" value="2"/>
</dbReference>
<comment type="caution">
    <text evidence="8">The sequence shown here is derived from an EMBL/GenBank/DDBJ whole genome shotgun (WGS) entry which is preliminary data.</text>
</comment>
<dbReference type="InterPro" id="IPR036855">
    <property type="entry name" value="Znf_CCCH_sf"/>
</dbReference>
<evidence type="ECO:0000259" key="7">
    <source>
        <dbReference type="PROSITE" id="PS50103"/>
    </source>
</evidence>
<dbReference type="GO" id="GO:0008270">
    <property type="term" value="F:zinc ion binding"/>
    <property type="evidence" value="ECO:0007669"/>
    <property type="project" value="UniProtKB-KW"/>
</dbReference>
<evidence type="ECO:0000313" key="8">
    <source>
        <dbReference type="EMBL" id="KAG6394197.1"/>
    </source>
</evidence>
<name>A0A8X8Z6T1_SALSN</name>
<proteinExistence type="predicted"/>
<keyword evidence="3 6" id="KW-0863">Zinc-finger</keyword>
<dbReference type="SUPFAM" id="SSF90229">
    <property type="entry name" value="CCCH zinc finger"/>
    <property type="match status" value="6"/>
</dbReference>
<feature type="domain" description="C3H1-type" evidence="7">
    <location>
        <begin position="319"/>
        <end position="347"/>
    </location>
</feature>
<dbReference type="FunFam" id="4.10.1000.10:FF:000033">
    <property type="entry name" value="zinc finger CCCH domain-containing protein 37"/>
    <property type="match status" value="1"/>
</dbReference>
<keyword evidence="2" id="KW-0677">Repeat</keyword>
<feature type="zinc finger region" description="C3H1-type" evidence="6">
    <location>
        <begin position="248"/>
        <end position="276"/>
    </location>
</feature>
<dbReference type="Proteomes" id="UP000298416">
    <property type="component" value="Unassembled WGS sequence"/>
</dbReference>
<evidence type="ECO:0000256" key="2">
    <source>
        <dbReference type="ARBA" id="ARBA00022737"/>
    </source>
</evidence>
<feature type="domain" description="C3H1-type" evidence="7">
    <location>
        <begin position="402"/>
        <end position="430"/>
    </location>
</feature>
<feature type="zinc finger region" description="C3H1-type" evidence="6">
    <location>
        <begin position="201"/>
        <end position="229"/>
    </location>
</feature>
<feature type="domain" description="C3H1-type" evidence="7">
    <location>
        <begin position="456"/>
        <end position="484"/>
    </location>
</feature>
<keyword evidence="9" id="KW-1185">Reference proteome</keyword>
<dbReference type="PANTHER" id="PTHR12506:SF82">
    <property type="entry name" value="ZINC FINGER CCCH DOMAIN-CONTAINING PROTEIN 64-RELATED"/>
    <property type="match status" value="1"/>
</dbReference>
<evidence type="ECO:0000256" key="6">
    <source>
        <dbReference type="PROSITE-ProRule" id="PRU00723"/>
    </source>
</evidence>
<feature type="domain" description="C3H1-type" evidence="7">
    <location>
        <begin position="150"/>
        <end position="178"/>
    </location>
</feature>
<evidence type="ECO:0000256" key="3">
    <source>
        <dbReference type="ARBA" id="ARBA00022771"/>
    </source>
</evidence>
<dbReference type="GO" id="GO:0003677">
    <property type="term" value="F:DNA binding"/>
    <property type="evidence" value="ECO:0007669"/>
    <property type="project" value="UniProtKB-KW"/>
</dbReference>
<dbReference type="InterPro" id="IPR050974">
    <property type="entry name" value="Plant_ZF_CCCH"/>
</dbReference>
<dbReference type="AlphaFoldDB" id="A0A8X8Z6T1"/>
<feature type="domain" description="C3H1-type" evidence="7">
    <location>
        <begin position="201"/>
        <end position="229"/>
    </location>
</feature>
<dbReference type="Gene3D" id="2.30.30.1190">
    <property type="match status" value="2"/>
</dbReference>
<evidence type="ECO:0000313" key="9">
    <source>
        <dbReference type="Proteomes" id="UP000298416"/>
    </source>
</evidence>
<feature type="domain" description="C3H1-type" evidence="7">
    <location>
        <begin position="248"/>
        <end position="276"/>
    </location>
</feature>
<keyword evidence="1 6" id="KW-0479">Metal-binding</keyword>
<feature type="zinc finger region" description="C3H1-type" evidence="6">
    <location>
        <begin position="402"/>
        <end position="430"/>
    </location>
</feature>
<reference evidence="8" key="2">
    <citation type="submission" date="2020-08" db="EMBL/GenBank/DDBJ databases">
        <title>Plant Genome Project.</title>
        <authorList>
            <person name="Zhang R.-G."/>
        </authorList>
    </citation>
    <scope>NUCLEOTIDE SEQUENCE</scope>
    <source>
        <strain evidence="8">Huo1</strain>
        <tissue evidence="8">Leaf</tissue>
    </source>
</reference>
<sequence>MSNHLYGYTSTTYGGGAANSRSAADAYTPSDASLLATSSRYLAADQLSSSSSLSSSLLYNPESYSRIPALPSTTSLHSYRPPGVDLAAAGVPTDPLYAGVKRTSAESLYHQTLLGAYNKIGQTDAWYSSNPLAKRTRYESTGNFPIYPQRPGEKDCAFYMQTRTCKFGESCKFDHPVWVPEGGIPDWKEIPLVSSEALPKRPGEIDCPFFLKTQKCKFGIRCKFNHPKDSIQPAGAPEEGGVSVLPERPSEPTCSFFVKTGKCKFGSTCKFHHPNAVLIQSIVEENINGLQKNILGENKAVQTSFAPALLHNSKGLPIRPGEEDCPFYLRTGSCKYGTTCLYNHPDRYVINPQAAIASSLLTSPSARYGLGVAAPAASLLPNFDPRLSQTMVGLAATIFPQRPGQQECDYYMKNGTCKYGNNCKFHHPIDRSAPTASATGSPQQNVKLTLAGLPRREGAINCPYYMKTGACKYGATCKFDHPPPGEVMAAAMATASAVGEGKQNGDV</sequence>
<organism evidence="8">
    <name type="scientific">Salvia splendens</name>
    <name type="common">Scarlet sage</name>
    <dbReference type="NCBI Taxonomy" id="180675"/>
    <lineage>
        <taxon>Eukaryota</taxon>
        <taxon>Viridiplantae</taxon>
        <taxon>Streptophyta</taxon>
        <taxon>Embryophyta</taxon>
        <taxon>Tracheophyta</taxon>
        <taxon>Spermatophyta</taxon>
        <taxon>Magnoliopsida</taxon>
        <taxon>eudicotyledons</taxon>
        <taxon>Gunneridae</taxon>
        <taxon>Pentapetalae</taxon>
        <taxon>asterids</taxon>
        <taxon>lamiids</taxon>
        <taxon>Lamiales</taxon>
        <taxon>Lamiaceae</taxon>
        <taxon>Nepetoideae</taxon>
        <taxon>Mentheae</taxon>
        <taxon>Salviinae</taxon>
        <taxon>Salvia</taxon>
        <taxon>Salvia subgen. Calosphace</taxon>
        <taxon>core Calosphace</taxon>
    </lineage>
</organism>
<keyword evidence="4 6" id="KW-0862">Zinc</keyword>
<feature type="zinc finger region" description="C3H1-type" evidence="6">
    <location>
        <begin position="150"/>
        <end position="178"/>
    </location>
</feature>
<reference evidence="8" key="1">
    <citation type="submission" date="2018-01" db="EMBL/GenBank/DDBJ databases">
        <authorList>
            <person name="Mao J.F."/>
        </authorList>
    </citation>
    <scope>NUCLEOTIDE SEQUENCE</scope>
    <source>
        <strain evidence="8">Huo1</strain>
        <tissue evidence="8">Leaf</tissue>
    </source>
</reference>
<protein>
    <recommendedName>
        <fullName evidence="7">C3H1-type domain-containing protein</fullName>
    </recommendedName>
</protein>
<dbReference type="GO" id="GO:0003729">
    <property type="term" value="F:mRNA binding"/>
    <property type="evidence" value="ECO:0007669"/>
    <property type="project" value="TreeGrafter"/>
</dbReference>
<dbReference type="EMBL" id="PNBA02000017">
    <property type="protein sequence ID" value="KAG6394197.1"/>
    <property type="molecule type" value="Genomic_DNA"/>
</dbReference>
<accession>A0A8X8Z6T1</accession>
<evidence type="ECO:0000256" key="5">
    <source>
        <dbReference type="ARBA" id="ARBA00023125"/>
    </source>
</evidence>
<dbReference type="Pfam" id="PF00642">
    <property type="entry name" value="zf-CCCH"/>
    <property type="match status" value="6"/>
</dbReference>
<evidence type="ECO:0000256" key="4">
    <source>
        <dbReference type="ARBA" id="ARBA00022833"/>
    </source>
</evidence>
<evidence type="ECO:0000256" key="1">
    <source>
        <dbReference type="ARBA" id="ARBA00022723"/>
    </source>
</evidence>
<dbReference type="InterPro" id="IPR000571">
    <property type="entry name" value="Znf_CCCH"/>
</dbReference>
<feature type="zinc finger region" description="C3H1-type" evidence="6">
    <location>
        <begin position="319"/>
        <end position="347"/>
    </location>
</feature>
<gene>
    <name evidence="8" type="ORF">SASPL_144778</name>
</gene>
<dbReference type="SMART" id="SM00356">
    <property type="entry name" value="ZnF_C3H1"/>
    <property type="match status" value="6"/>
</dbReference>
<feature type="zinc finger region" description="C3H1-type" evidence="6">
    <location>
        <begin position="456"/>
        <end position="484"/>
    </location>
</feature>
<dbReference type="PROSITE" id="PS50103">
    <property type="entry name" value="ZF_C3H1"/>
    <property type="match status" value="6"/>
</dbReference>
<dbReference type="FunFam" id="2.30.30.1190:FF:000004">
    <property type="entry name" value="Zinc finger CCCH domain-containing protein 37"/>
    <property type="match status" value="1"/>
</dbReference>
<keyword evidence="5" id="KW-0238">DNA-binding</keyword>
<dbReference type="PANTHER" id="PTHR12506">
    <property type="entry name" value="PROTEIN PHOSPHATASE RELATED"/>
    <property type="match status" value="1"/>
</dbReference>